<keyword evidence="2 3" id="KW-0812">Transmembrane</keyword>
<dbReference type="Proteomes" id="UP000019763">
    <property type="component" value="Unassembled WGS sequence"/>
</dbReference>
<dbReference type="RefSeq" id="XP_011131890.1">
    <property type="nucleotide sequence ID" value="XM_011133588.1"/>
</dbReference>
<protein>
    <submittedName>
        <fullName evidence="3">Transmembrane protein</fullName>
    </submittedName>
</protein>
<dbReference type="GeneID" id="22914311"/>
<accession>A0A023B2H5</accession>
<feature type="compositionally biased region" description="Basic and acidic residues" evidence="1">
    <location>
        <begin position="212"/>
        <end position="233"/>
    </location>
</feature>
<evidence type="ECO:0000256" key="1">
    <source>
        <dbReference type="SAM" id="MobiDB-lite"/>
    </source>
</evidence>
<organism evidence="3 4">
    <name type="scientific">Gregarina niphandrodes</name>
    <name type="common">Septate eugregarine</name>
    <dbReference type="NCBI Taxonomy" id="110365"/>
    <lineage>
        <taxon>Eukaryota</taxon>
        <taxon>Sar</taxon>
        <taxon>Alveolata</taxon>
        <taxon>Apicomplexa</taxon>
        <taxon>Conoidasida</taxon>
        <taxon>Gregarinasina</taxon>
        <taxon>Eugregarinorida</taxon>
        <taxon>Gregarinidae</taxon>
        <taxon>Gregarina</taxon>
    </lineage>
</organism>
<proteinExistence type="predicted"/>
<feature type="compositionally biased region" description="Polar residues" evidence="1">
    <location>
        <begin position="236"/>
        <end position="246"/>
    </location>
</feature>
<feature type="region of interest" description="Disordered" evidence="1">
    <location>
        <begin position="212"/>
        <end position="249"/>
    </location>
</feature>
<comment type="caution">
    <text evidence="3">The sequence shown here is derived from an EMBL/GenBank/DDBJ whole genome shotgun (WGS) entry which is preliminary data.</text>
</comment>
<evidence type="ECO:0000313" key="4">
    <source>
        <dbReference type="Proteomes" id="UP000019763"/>
    </source>
</evidence>
<feature type="region of interest" description="Disordered" evidence="1">
    <location>
        <begin position="32"/>
        <end position="98"/>
    </location>
</feature>
<dbReference type="eggNOG" id="ENOG502T75M">
    <property type="taxonomic scope" value="Eukaryota"/>
</dbReference>
<sequence>MTTAPQLFVEVKGYLELVNTVDEKGNYTDEKPLLTKLINAPPPMTKEEAEATRKEAEDARKAEEEAKAEAERVKQESEKAAAELEKKATEQGAKHKQALERVRKDEAALKEEKAEFEKQKVELEKAKKQTEAEVRKQKAVSDVEIAKLKNELKAAKGAADKKLEEAVKKQEAKAETEKRAAAELKRMADQQVEQLKQDLQELRTNFDKLKEEAEAAKKAEAEATKKAEAEAAKRAQSSAPGSSLAQPTEGDMFEQLSSGADSIATDQPAGDSAGANNVERLLAEHESWRKQFLGQKAIEVGMPDSVNNTVTVIEQTLAVRGQERYPAKSHFVRTKDDELVYRTAMKSDPKTKEALLKMLSDKKFSARQYKPNVDDYITGRLANKQIPRPGLSAPGQAGLTNQAGVIESRRTRHAEQIPSHSTAGGSGRGSCNWMAMQRMLQLRVITGLAPVLTVALIVEGLHSVRLRAMRCVHTLIGCVAHRMHDVGEGYDYVRRWLRRQKVAHYKEPLIKGQ</sequence>
<evidence type="ECO:0000313" key="3">
    <source>
        <dbReference type="EMBL" id="EZG52604.1"/>
    </source>
</evidence>
<gene>
    <name evidence="3" type="ORF">GNI_122620</name>
</gene>
<keyword evidence="2" id="KW-1133">Transmembrane helix</keyword>
<feature type="compositionally biased region" description="Basic and acidic residues" evidence="1">
    <location>
        <begin position="45"/>
        <end position="98"/>
    </location>
</feature>
<dbReference type="AlphaFoldDB" id="A0A023B2H5"/>
<keyword evidence="4" id="KW-1185">Reference proteome</keyword>
<reference evidence="3" key="1">
    <citation type="submission" date="2013-12" db="EMBL/GenBank/DDBJ databases">
        <authorList>
            <person name="Omoto C.K."/>
            <person name="Sibley D."/>
            <person name="Venepally P."/>
            <person name="Hadjithomas M."/>
            <person name="Karamycheva S."/>
            <person name="Brunk B."/>
            <person name="Roos D."/>
            <person name="Caler E."/>
            <person name="Lorenzi H."/>
        </authorList>
    </citation>
    <scope>NUCLEOTIDE SEQUENCE</scope>
</reference>
<dbReference type="VEuPathDB" id="CryptoDB:GNI_122620"/>
<keyword evidence="2" id="KW-0472">Membrane</keyword>
<dbReference type="EMBL" id="AFNH02000915">
    <property type="protein sequence ID" value="EZG52604.1"/>
    <property type="molecule type" value="Genomic_DNA"/>
</dbReference>
<feature type="transmembrane region" description="Helical" evidence="2">
    <location>
        <begin position="440"/>
        <end position="461"/>
    </location>
</feature>
<evidence type="ECO:0000256" key="2">
    <source>
        <dbReference type="SAM" id="Phobius"/>
    </source>
</evidence>
<name>A0A023B2H5_GRENI</name>